<gene>
    <name evidence="2" type="ORF">ACA1_215600</name>
</gene>
<dbReference type="KEGG" id="acan:ACA1_215600"/>
<dbReference type="VEuPathDB" id="AmoebaDB:ACA1_215600"/>
<dbReference type="SUPFAM" id="SSF48371">
    <property type="entry name" value="ARM repeat"/>
    <property type="match status" value="1"/>
</dbReference>
<dbReference type="AlphaFoldDB" id="L8GPL7"/>
<feature type="region of interest" description="Disordered" evidence="1">
    <location>
        <begin position="39"/>
        <end position="64"/>
    </location>
</feature>
<protein>
    <submittedName>
        <fullName evidence="2">Uncharacterized protein</fullName>
    </submittedName>
</protein>
<dbReference type="RefSeq" id="XP_004337102.1">
    <property type="nucleotide sequence ID" value="XM_004337054.1"/>
</dbReference>
<name>L8GPL7_ACACF</name>
<dbReference type="EMBL" id="KB008036">
    <property type="protein sequence ID" value="ELR15089.1"/>
    <property type="molecule type" value="Genomic_DNA"/>
</dbReference>
<dbReference type="Proteomes" id="UP000011083">
    <property type="component" value="Unassembled WGS sequence"/>
</dbReference>
<accession>L8GPL7</accession>
<evidence type="ECO:0000256" key="1">
    <source>
        <dbReference type="SAM" id="MobiDB-lite"/>
    </source>
</evidence>
<organism evidence="2 3">
    <name type="scientific">Acanthamoeba castellanii (strain ATCC 30010 / Neff)</name>
    <dbReference type="NCBI Taxonomy" id="1257118"/>
    <lineage>
        <taxon>Eukaryota</taxon>
        <taxon>Amoebozoa</taxon>
        <taxon>Discosea</taxon>
        <taxon>Longamoebia</taxon>
        <taxon>Centramoebida</taxon>
        <taxon>Acanthamoebidae</taxon>
        <taxon>Acanthamoeba</taxon>
    </lineage>
</organism>
<dbReference type="InterPro" id="IPR016024">
    <property type="entry name" value="ARM-type_fold"/>
</dbReference>
<evidence type="ECO:0000313" key="3">
    <source>
        <dbReference type="Proteomes" id="UP000011083"/>
    </source>
</evidence>
<dbReference type="GeneID" id="14915778"/>
<evidence type="ECO:0000313" key="2">
    <source>
        <dbReference type="EMBL" id="ELR15089.1"/>
    </source>
</evidence>
<proteinExistence type="predicted"/>
<feature type="compositionally biased region" description="Acidic residues" evidence="1">
    <location>
        <begin position="425"/>
        <end position="444"/>
    </location>
</feature>
<sequence>MEALREKLSHNAQACQVRELQRRLPHELATRQARLANDAEAATKKNTRQSIQRQKRKDKLAPPTEWEVEELWEEAREEVGGLLPEDWRYDEQGYCYADRCIDWLSHSDEQKRLSALCSLHQFLSPLPADRHDGDQRNHIALLCSDHADEISAQLRRTLDATSRERSVAEKAVAVQVAGLLCLWSRESLEAARLSKLLAALATTATTPEGANDQASASNDSHLELNHNDLRAAAIEVLGVVNFLEFYGAYVQKMRIDDEVEAVVQATFMPALRATDSGSGSSAAAASVVGPVLHTLGLMGSLWSPARLATWVEENVELILECLGHDAIVVRQAAVDTLLVFLSIVHDQDDDADDSNEEGGGEKEEAVAAWAQIGQHDLYRLAALVEPLVDTYCRRRNLEENHLRRTAKRLLLLIRRLEEDLRNGADADDGDENDDEDDDNDEAGEDTPYLRLVLENAPVDHDAVVYQPELIVYTERHMKQMRALMSVTGPSLSIYAQVEHPHVLATMGDVLVDLIRVMVEENELVVSYRTIIDRHSPSVSIDPESMEPIRKHYNYKRVKGSNKSKGVMDRTYANPLALPKPAHPKSAKRLTWAEAYILRGGRGSISCGGGIIMARRISDMGGDVVKPARLEENTNRERDPRNVTSVMEHVNANAQPRFVPVS</sequence>
<feature type="region of interest" description="Disordered" evidence="1">
    <location>
        <begin position="422"/>
        <end position="444"/>
    </location>
</feature>
<keyword evidence="3" id="KW-1185">Reference proteome</keyword>
<reference evidence="2 3" key="1">
    <citation type="journal article" date="2013" name="Genome Biol.">
        <title>Genome of Acanthamoeba castellanii highlights extensive lateral gene transfer and early evolution of tyrosine kinase signaling.</title>
        <authorList>
            <person name="Clarke M."/>
            <person name="Lohan A.J."/>
            <person name="Liu B."/>
            <person name="Lagkouvardos I."/>
            <person name="Roy S."/>
            <person name="Zafar N."/>
            <person name="Bertelli C."/>
            <person name="Schilde C."/>
            <person name="Kianianmomeni A."/>
            <person name="Burglin T.R."/>
            <person name="Frech C."/>
            <person name="Turcotte B."/>
            <person name="Kopec K.O."/>
            <person name="Synnott J.M."/>
            <person name="Choo C."/>
            <person name="Paponov I."/>
            <person name="Finkler A."/>
            <person name="Soon Heng Tan C."/>
            <person name="Hutchins A.P."/>
            <person name="Weinmeier T."/>
            <person name="Rattei T."/>
            <person name="Chu J.S."/>
            <person name="Gimenez G."/>
            <person name="Irimia M."/>
            <person name="Rigden D.J."/>
            <person name="Fitzpatrick D.A."/>
            <person name="Lorenzo-Morales J."/>
            <person name="Bateman A."/>
            <person name="Chiu C.H."/>
            <person name="Tang P."/>
            <person name="Hegemann P."/>
            <person name="Fromm H."/>
            <person name="Raoult D."/>
            <person name="Greub G."/>
            <person name="Miranda-Saavedra D."/>
            <person name="Chen N."/>
            <person name="Nash P."/>
            <person name="Ginger M.L."/>
            <person name="Horn M."/>
            <person name="Schaap P."/>
            <person name="Caler L."/>
            <person name="Loftus B."/>
        </authorList>
    </citation>
    <scope>NUCLEOTIDE SEQUENCE [LARGE SCALE GENOMIC DNA]</scope>
    <source>
        <strain evidence="2 3">Neff</strain>
    </source>
</reference>